<evidence type="ECO:0000256" key="2">
    <source>
        <dbReference type="ARBA" id="ARBA00022723"/>
    </source>
</evidence>
<keyword evidence="2" id="KW-0479">Metal-binding</keyword>
<dbReference type="PROSITE" id="PS00903">
    <property type="entry name" value="CYT_DCMP_DEAMINASES_1"/>
    <property type="match status" value="1"/>
</dbReference>
<dbReference type="InterPro" id="IPR016192">
    <property type="entry name" value="APOBEC/CMP_deaminase_Zn-bd"/>
</dbReference>
<evidence type="ECO:0000256" key="1">
    <source>
        <dbReference type="ARBA" id="ARBA00006576"/>
    </source>
</evidence>
<evidence type="ECO:0000256" key="5">
    <source>
        <dbReference type="SAM" id="MobiDB-lite"/>
    </source>
</evidence>
<keyword evidence="4" id="KW-0862">Zinc</keyword>
<dbReference type="Gene3D" id="3.40.50.300">
    <property type="entry name" value="P-loop containing nucleotide triphosphate hydrolases"/>
    <property type="match status" value="1"/>
</dbReference>
<protein>
    <submittedName>
        <fullName evidence="7">CMP/dCMP deaminase zinc-binding protein</fullName>
    </submittedName>
</protein>
<evidence type="ECO:0000313" key="8">
    <source>
        <dbReference type="Proteomes" id="UP000218765"/>
    </source>
</evidence>
<dbReference type="AlphaFoldDB" id="A0A1Z4VMA2"/>
<evidence type="ECO:0000313" key="7">
    <source>
        <dbReference type="EMBL" id="BAZ92615.1"/>
    </source>
</evidence>
<dbReference type="GO" id="GO:0005737">
    <property type="term" value="C:cytoplasm"/>
    <property type="evidence" value="ECO:0007669"/>
    <property type="project" value="TreeGrafter"/>
</dbReference>
<dbReference type="Proteomes" id="UP000218765">
    <property type="component" value="Chromosome"/>
</dbReference>
<comment type="similarity">
    <text evidence="1">Belongs to the cytidine and deoxycytidylate deaminase family.</text>
</comment>
<gene>
    <name evidence="7" type="ORF">FOKN1_0211</name>
</gene>
<feature type="compositionally biased region" description="Basic residues" evidence="5">
    <location>
        <begin position="1"/>
        <end position="16"/>
    </location>
</feature>
<sequence>MCAAVTKKRSVKKKAGSTRGVADPKRTAKKKSRSKENEVGPAPELFIGLVGAVGSDLETVNRQIRSYLKAANYKTVDIRLSRLITDCKDYAHLEKLKNGPENERIDKLMDAGDDLRRNLKRGDAVSLLGILAVRAHRKTRKGDSKEPVSRTAYIFNSLKHPDEIESLRNIYGESFFVVSTYAPKRERIESLAKRIARSKGKFRADDYENEAESLVEKDEKEVGEDYGQNVRDAFPLADVFISQRKNVDSQIKRFIELIFGHPFITPTVDEYGMFHAKAAALRSADLSRQVGAVITTDDGEMISAGCNEVPKAGGGSVWEDKVESKQDYRDFKIGQDASAVMKREIITEIFEKLKTAGWLSQAKRRKRPDKLAEDALYSKTDAPLKDTRAASIIEFGRIVHAEMSAITDAARRGLSVKDANLYCTTFPCHMCARHIVAAGMQRVVYVEPYPKSMAKDLYKRSIQVDGDEADEDAVVFEPFVGIAPIRYISLFEMPPRKDKRGYPLDWELATANPQIQETYPRYIDLEEGYIEPLFKRYEQYAATD</sequence>
<feature type="domain" description="CMP/dCMP-type deaminase" evidence="6">
    <location>
        <begin position="267"/>
        <end position="465"/>
    </location>
</feature>
<dbReference type="InterPro" id="IPR015517">
    <property type="entry name" value="dCMP_deaminase-rel"/>
</dbReference>
<keyword evidence="8" id="KW-1185">Reference proteome</keyword>
<dbReference type="PANTHER" id="PTHR11086:SF18">
    <property type="entry name" value="DEOXYCYTIDYLATE DEAMINASE"/>
    <property type="match status" value="1"/>
</dbReference>
<dbReference type="SUPFAM" id="SSF53927">
    <property type="entry name" value="Cytidine deaminase-like"/>
    <property type="match status" value="1"/>
</dbReference>
<dbReference type="InterPro" id="IPR002125">
    <property type="entry name" value="CMP_dCMP_dom"/>
</dbReference>
<dbReference type="PANTHER" id="PTHR11086">
    <property type="entry name" value="DEOXYCYTIDYLATE DEAMINASE-RELATED"/>
    <property type="match status" value="1"/>
</dbReference>
<dbReference type="GO" id="GO:0004132">
    <property type="term" value="F:dCMP deaminase activity"/>
    <property type="evidence" value="ECO:0007669"/>
    <property type="project" value="TreeGrafter"/>
</dbReference>
<feature type="region of interest" description="Disordered" evidence="5">
    <location>
        <begin position="1"/>
        <end position="39"/>
    </location>
</feature>
<keyword evidence="3" id="KW-0378">Hydrolase</keyword>
<dbReference type="NCBIfam" id="NF041025">
    <property type="entry name" value="antiphage_deaminase"/>
    <property type="match status" value="1"/>
</dbReference>
<evidence type="ECO:0000259" key="6">
    <source>
        <dbReference type="PROSITE" id="PS51747"/>
    </source>
</evidence>
<proteinExistence type="inferred from homology"/>
<dbReference type="KEGG" id="ttc:FOKN1_0211"/>
<dbReference type="InterPro" id="IPR016193">
    <property type="entry name" value="Cytidine_deaminase-like"/>
</dbReference>
<dbReference type="GO" id="GO:0008270">
    <property type="term" value="F:zinc ion binding"/>
    <property type="evidence" value="ECO:0007669"/>
    <property type="project" value="InterPro"/>
</dbReference>
<dbReference type="EMBL" id="AP018052">
    <property type="protein sequence ID" value="BAZ92615.1"/>
    <property type="molecule type" value="Genomic_DNA"/>
</dbReference>
<dbReference type="PROSITE" id="PS51747">
    <property type="entry name" value="CYT_DCMP_DEAMINASES_2"/>
    <property type="match status" value="1"/>
</dbReference>
<evidence type="ECO:0000256" key="4">
    <source>
        <dbReference type="ARBA" id="ARBA00022833"/>
    </source>
</evidence>
<accession>A0A1Z4VMA2</accession>
<name>A0A1Z4VMA2_9GAMM</name>
<dbReference type="Gene3D" id="3.40.140.10">
    <property type="entry name" value="Cytidine Deaminase, domain 2"/>
    <property type="match status" value="1"/>
</dbReference>
<reference evidence="7 8" key="1">
    <citation type="submission" date="2017-05" db="EMBL/GenBank/DDBJ databases">
        <title>Thiocyanate degradation by Thiohalobacter thiocyanaticus FOKN1.</title>
        <authorList>
            <person name="Oshiki M."/>
            <person name="Fukushima T."/>
            <person name="Kawano S."/>
            <person name="Nakagawa J."/>
        </authorList>
    </citation>
    <scope>NUCLEOTIDE SEQUENCE [LARGE SCALE GENOMIC DNA]</scope>
    <source>
        <strain evidence="7 8">FOKN1</strain>
    </source>
</reference>
<evidence type="ECO:0000256" key="3">
    <source>
        <dbReference type="ARBA" id="ARBA00022801"/>
    </source>
</evidence>
<organism evidence="7 8">
    <name type="scientific">Thiohalobacter thiocyanaticus</name>
    <dbReference type="NCBI Taxonomy" id="585455"/>
    <lineage>
        <taxon>Bacteria</taxon>
        <taxon>Pseudomonadati</taxon>
        <taxon>Pseudomonadota</taxon>
        <taxon>Gammaproteobacteria</taxon>
        <taxon>Thiohalobacterales</taxon>
        <taxon>Thiohalobacteraceae</taxon>
        <taxon>Thiohalobacter</taxon>
    </lineage>
</organism>
<dbReference type="InterPro" id="IPR027417">
    <property type="entry name" value="P-loop_NTPase"/>
</dbReference>
<dbReference type="Pfam" id="PF00383">
    <property type="entry name" value="dCMP_cyt_deam_1"/>
    <property type="match status" value="1"/>
</dbReference>